<feature type="region of interest" description="Disordered" evidence="2">
    <location>
        <begin position="1"/>
        <end position="50"/>
    </location>
</feature>
<evidence type="ECO:0000256" key="1">
    <source>
        <dbReference type="SAM" id="Coils"/>
    </source>
</evidence>
<feature type="coiled-coil region" evidence="1">
    <location>
        <begin position="357"/>
        <end position="488"/>
    </location>
</feature>
<sequence>MNTSLSPPQCPSAKSNSSKHPKPSTTIAEKTPPRSKSNEDETATQSDEGSIMDLLEKDFKLTISDDLMTDDDSDIDEEQAALMGLAREPASSIHPYHIDAKENSSMCYHPTAAMIHENNQMMEQQQGTCDTIRLRLRPTTAHPATLKSLVCYLDNMESALEDDLYETRASFSRRPSQLIQERTTLNALCPPSHLLKARRLSKTIMKPSASTPITVKDKDRRSSISDSNHSAVSPRFMALRKLSEVSALPPHSISYSVVPPVPQISSASAAEKSAPRAAANEEQLLNKVDKMVESQLQFHLGQIVWRVSESHLDARRFWEEQKKEMFGLAATLIGQMDAQVVMQKRMAIESTKTTERIERGEANLALLQKELNTYISKYTEAKSQLFELEVLKARNLELEKQHKDDLKTITQLKKEQQQQKLDIKRDVGKDKPLADLKSQNVQLKTQVQHLQKTNQQLLEQAALHEQDKKKQTSEVEQLRNQVLQLKQCRLPALIAAGLDHSDNVSEKKLDNWADIMESEDKTKKSAVEWAQEYRELQARYFEACSMLQKKQQAKIDYKKKIYDLDQSAKEKDELIRHLKQAQDVDRIQLNYLQKELNNHQEKRKKNESSETGGYTTEGDFLTFTTEINGQPSKYTIKIPNVNRCGNKRCSKKQTYNNTSLNPYASEWRQTKAKN</sequence>
<keyword evidence="4" id="KW-1185">Reference proteome</keyword>
<feature type="compositionally biased region" description="Polar residues" evidence="2">
    <location>
        <begin position="652"/>
        <end position="662"/>
    </location>
</feature>
<gene>
    <name evidence="3" type="primary">PARPA_01710.1 scaffold 1359</name>
</gene>
<feature type="region of interest" description="Disordered" evidence="2">
    <location>
        <begin position="206"/>
        <end position="229"/>
    </location>
</feature>
<accession>A0A0B7MZR3</accession>
<evidence type="ECO:0000256" key="2">
    <source>
        <dbReference type="SAM" id="MobiDB-lite"/>
    </source>
</evidence>
<dbReference type="EMBL" id="LN719426">
    <property type="protein sequence ID" value="CEP08399.1"/>
    <property type="molecule type" value="Genomic_DNA"/>
</dbReference>
<feature type="region of interest" description="Disordered" evidence="2">
    <location>
        <begin position="646"/>
        <end position="674"/>
    </location>
</feature>
<evidence type="ECO:0000313" key="4">
    <source>
        <dbReference type="Proteomes" id="UP000054107"/>
    </source>
</evidence>
<feature type="compositionally biased region" description="Basic and acidic residues" evidence="2">
    <location>
        <begin position="598"/>
        <end position="608"/>
    </location>
</feature>
<feature type="region of interest" description="Disordered" evidence="2">
    <location>
        <begin position="598"/>
        <end position="617"/>
    </location>
</feature>
<organism evidence="3 4">
    <name type="scientific">Parasitella parasitica</name>
    <dbReference type="NCBI Taxonomy" id="35722"/>
    <lineage>
        <taxon>Eukaryota</taxon>
        <taxon>Fungi</taxon>
        <taxon>Fungi incertae sedis</taxon>
        <taxon>Mucoromycota</taxon>
        <taxon>Mucoromycotina</taxon>
        <taxon>Mucoromycetes</taxon>
        <taxon>Mucorales</taxon>
        <taxon>Mucorineae</taxon>
        <taxon>Mucoraceae</taxon>
        <taxon>Parasitella</taxon>
    </lineage>
</organism>
<dbReference type="Proteomes" id="UP000054107">
    <property type="component" value="Unassembled WGS sequence"/>
</dbReference>
<name>A0A0B7MZR3_9FUNG</name>
<proteinExistence type="predicted"/>
<dbReference type="OrthoDB" id="2256928at2759"/>
<protein>
    <submittedName>
        <fullName evidence="3">Uncharacterized protein</fullName>
    </submittedName>
</protein>
<evidence type="ECO:0000313" key="3">
    <source>
        <dbReference type="EMBL" id="CEP08399.1"/>
    </source>
</evidence>
<keyword evidence="1" id="KW-0175">Coiled coil</keyword>
<reference evidence="3 4" key="1">
    <citation type="submission" date="2014-09" db="EMBL/GenBank/DDBJ databases">
        <authorList>
            <person name="Ellenberger Sabrina"/>
        </authorList>
    </citation>
    <scope>NUCLEOTIDE SEQUENCE [LARGE SCALE GENOMIC DNA]</scope>
    <source>
        <strain evidence="3 4">CBS 412.66</strain>
    </source>
</reference>
<feature type="compositionally biased region" description="Polar residues" evidence="2">
    <location>
        <begin position="1"/>
        <end position="16"/>
    </location>
</feature>
<dbReference type="AlphaFoldDB" id="A0A0B7MZR3"/>